<dbReference type="NCBIfam" id="TIGR02168">
    <property type="entry name" value="SMC_prok_B"/>
    <property type="match status" value="1"/>
</dbReference>
<keyword evidence="4 7" id="KW-0067">ATP-binding</keyword>
<dbReference type="SMART" id="SM00968">
    <property type="entry name" value="SMC_hinge"/>
    <property type="match status" value="1"/>
</dbReference>
<dbReference type="GO" id="GO:0005737">
    <property type="term" value="C:cytoplasm"/>
    <property type="evidence" value="ECO:0007669"/>
    <property type="project" value="UniProtKB-SubCell"/>
</dbReference>
<reference evidence="10 11" key="1">
    <citation type="submission" date="2020-07" db="EMBL/GenBank/DDBJ databases">
        <authorList>
            <person name="Criscuolo A."/>
        </authorList>
    </citation>
    <scope>NUCLEOTIDE SEQUENCE [LARGE SCALE GENOMIC DNA]</scope>
    <source>
        <strain evidence="11">CIP 111030</strain>
    </source>
</reference>
<dbReference type="Pfam" id="PF06470">
    <property type="entry name" value="SMC_hinge"/>
    <property type="match status" value="1"/>
</dbReference>
<gene>
    <name evidence="10" type="primary">smc_1</name>
    <name evidence="7" type="synonym">smc</name>
    <name evidence="10" type="ORF">JEOSCH030_00985</name>
</gene>
<dbReference type="Gene3D" id="3.40.50.300">
    <property type="entry name" value="P-loop containing nucleotide triphosphate hydrolases"/>
    <property type="match status" value="2"/>
</dbReference>
<feature type="coiled-coil region" evidence="7">
    <location>
        <begin position="765"/>
        <end position="799"/>
    </location>
</feature>
<evidence type="ECO:0000256" key="1">
    <source>
        <dbReference type="ARBA" id="ARBA00004496"/>
    </source>
</evidence>
<evidence type="ECO:0000256" key="2">
    <source>
        <dbReference type="ARBA" id="ARBA00022490"/>
    </source>
</evidence>
<dbReference type="InterPro" id="IPR003395">
    <property type="entry name" value="RecF/RecN/SMC_N"/>
</dbReference>
<feature type="domain" description="SMC hinge" evidence="9">
    <location>
        <begin position="519"/>
        <end position="638"/>
    </location>
</feature>
<evidence type="ECO:0000256" key="7">
    <source>
        <dbReference type="HAMAP-Rule" id="MF_01894"/>
    </source>
</evidence>
<dbReference type="PIRSF" id="PIRSF005719">
    <property type="entry name" value="SMC"/>
    <property type="match status" value="1"/>
</dbReference>
<feature type="coiled-coil region" evidence="7">
    <location>
        <begin position="168"/>
        <end position="290"/>
    </location>
</feature>
<dbReference type="Pfam" id="PF02463">
    <property type="entry name" value="SMC_N"/>
    <property type="match status" value="1"/>
</dbReference>
<dbReference type="InterPro" id="IPR010935">
    <property type="entry name" value="SMC_hinge"/>
</dbReference>
<dbReference type="InterPro" id="IPR036277">
    <property type="entry name" value="SMC_hinge_sf"/>
</dbReference>
<dbReference type="GO" id="GO:0005694">
    <property type="term" value="C:chromosome"/>
    <property type="evidence" value="ECO:0007669"/>
    <property type="project" value="InterPro"/>
</dbReference>
<dbReference type="RefSeq" id="WP_186087054.1">
    <property type="nucleotide sequence ID" value="NZ_BMDB01000001.1"/>
</dbReference>
<feature type="coiled-coil region" evidence="7">
    <location>
        <begin position="828"/>
        <end position="895"/>
    </location>
</feature>
<keyword evidence="11" id="KW-1185">Reference proteome</keyword>
<evidence type="ECO:0000256" key="4">
    <source>
        <dbReference type="ARBA" id="ARBA00022840"/>
    </source>
</evidence>
<feature type="binding site" evidence="7">
    <location>
        <begin position="33"/>
        <end position="40"/>
    </location>
    <ligand>
        <name>ATP</name>
        <dbReference type="ChEBI" id="CHEBI:30616"/>
    </ligand>
</feature>
<dbReference type="GO" id="GO:0016887">
    <property type="term" value="F:ATP hydrolysis activity"/>
    <property type="evidence" value="ECO:0007669"/>
    <property type="project" value="InterPro"/>
</dbReference>
<evidence type="ECO:0000256" key="5">
    <source>
        <dbReference type="ARBA" id="ARBA00023054"/>
    </source>
</evidence>
<accession>A0A6V7RF71</accession>
<dbReference type="Proteomes" id="UP000521032">
    <property type="component" value="Unassembled WGS sequence"/>
</dbReference>
<comment type="domain">
    <text evidence="7">Contains large globular domains required for ATP hydrolysis at each terminus and a third globular domain forming a flexible hinge near the middle of the molecule. These domains are separated by coiled-coil structures.</text>
</comment>
<dbReference type="Gene3D" id="1.20.1060.20">
    <property type="match status" value="1"/>
</dbReference>
<keyword evidence="2 7" id="KW-0963">Cytoplasm</keyword>
<dbReference type="SUPFAM" id="SSF52540">
    <property type="entry name" value="P-loop containing nucleoside triphosphate hydrolases"/>
    <property type="match status" value="1"/>
</dbReference>
<evidence type="ECO:0000256" key="3">
    <source>
        <dbReference type="ARBA" id="ARBA00022741"/>
    </source>
</evidence>
<proteinExistence type="inferred from homology"/>
<dbReference type="Gene3D" id="3.30.70.1620">
    <property type="match status" value="1"/>
</dbReference>
<dbReference type="InterPro" id="IPR027417">
    <property type="entry name" value="P-loop_NTPase"/>
</dbReference>
<dbReference type="EMBL" id="CAJEWE010000010">
    <property type="protein sequence ID" value="CAD2076094.1"/>
    <property type="molecule type" value="Genomic_DNA"/>
</dbReference>
<evidence type="ECO:0000313" key="11">
    <source>
        <dbReference type="Proteomes" id="UP000521032"/>
    </source>
</evidence>
<dbReference type="PANTHER" id="PTHR43977">
    <property type="entry name" value="STRUCTURAL MAINTENANCE OF CHROMOSOMES PROTEIN 3"/>
    <property type="match status" value="1"/>
</dbReference>
<organism evidence="10 11">
    <name type="scientific">Phocicoccus schoeneichii</name>
    <dbReference type="NCBI Taxonomy" id="1812261"/>
    <lineage>
        <taxon>Bacteria</taxon>
        <taxon>Bacillati</taxon>
        <taxon>Bacillota</taxon>
        <taxon>Bacilli</taxon>
        <taxon>Bacillales</taxon>
        <taxon>Salinicoccaceae</taxon>
        <taxon>Phocicoccus</taxon>
    </lineage>
</organism>
<dbReference type="GO" id="GO:0007059">
    <property type="term" value="P:chromosome segregation"/>
    <property type="evidence" value="ECO:0007669"/>
    <property type="project" value="UniProtKB-UniRule"/>
</dbReference>
<evidence type="ECO:0000313" key="10">
    <source>
        <dbReference type="EMBL" id="CAD2076094.1"/>
    </source>
</evidence>
<comment type="subcellular location">
    <subcellularLocation>
        <location evidence="1 7">Cytoplasm</location>
    </subcellularLocation>
</comment>
<dbReference type="GO" id="GO:0003677">
    <property type="term" value="F:DNA binding"/>
    <property type="evidence" value="ECO:0007669"/>
    <property type="project" value="UniProtKB-UniRule"/>
</dbReference>
<keyword evidence="6 7" id="KW-0238">DNA-binding</keyword>
<comment type="subunit">
    <text evidence="7">Homodimer.</text>
</comment>
<feature type="region of interest" description="Disordered" evidence="8">
    <location>
        <begin position="397"/>
        <end position="426"/>
    </location>
</feature>
<feature type="coiled-coil region" evidence="7">
    <location>
        <begin position="679"/>
        <end position="720"/>
    </location>
</feature>
<dbReference type="CDD" id="cd03278">
    <property type="entry name" value="ABC_SMC_barmotin"/>
    <property type="match status" value="1"/>
</dbReference>
<dbReference type="SUPFAM" id="SSF75553">
    <property type="entry name" value="Smc hinge domain"/>
    <property type="match status" value="1"/>
</dbReference>
<dbReference type="GO" id="GO:0006260">
    <property type="term" value="P:DNA replication"/>
    <property type="evidence" value="ECO:0007669"/>
    <property type="project" value="UniProtKB-UniRule"/>
</dbReference>
<evidence type="ECO:0000259" key="9">
    <source>
        <dbReference type="SMART" id="SM00968"/>
    </source>
</evidence>
<comment type="function">
    <text evidence="7">Required for chromosome condensation and partitioning.</text>
</comment>
<feature type="coiled-coil region" evidence="7">
    <location>
        <begin position="949"/>
        <end position="976"/>
    </location>
</feature>
<dbReference type="InterPro" id="IPR024704">
    <property type="entry name" value="SMC"/>
</dbReference>
<dbReference type="AlphaFoldDB" id="A0A6V7RF71"/>
<dbReference type="HAMAP" id="MF_01894">
    <property type="entry name" value="Smc_prok"/>
    <property type="match status" value="1"/>
</dbReference>
<dbReference type="GO" id="GO:0030261">
    <property type="term" value="P:chromosome condensation"/>
    <property type="evidence" value="ECO:0007669"/>
    <property type="project" value="InterPro"/>
</dbReference>
<dbReference type="GO" id="GO:0005524">
    <property type="term" value="F:ATP binding"/>
    <property type="evidence" value="ECO:0007669"/>
    <property type="project" value="UniProtKB-UniRule"/>
</dbReference>
<sequence length="1187" mass="136470">MVFLKNIEAKGFKSFAEKTRIEFNKGLTAVVGPNGSGKSNIIDAIRFVLGETSARTIRGSKMEDVIFNGTVKRGAENSATVTLSLDNTDGILPVDKDIVKVTRILYRSGESEYYLNGERVRLKEITELFMDQGIGKSAYNIISQGEVDDILNAKPEDRRTIIEEAAGVIKYKHRKKESERKLEDTKQNLDRVHDIISELESRNRQLEMESKVAEEYLALMEEMKSSDIEVTVYDIDTYIKEENSLKNQYQNSERLLEERKHHVALLDVEIENLRDKRERVARKERTHNEKIINETRELEVVNGKIALFEERKHTRGQLSMDLSIEKENRESRLAESRALYTEKQNFIETLLAEEKDIKSDIQTIRKNIERLTSQDDVSVEDLKDQYYALMVEKTNLENKEAHQNESKNRMDASEKEKRERKEALGSELSEMKRKIKALEETEAASSRTLNEARDVYRELKSRYDETNAEYDRLSENYQKAENLIRQESSRLDVLINLQENFQGYYPGVRTVLKNKNKLNGIIGAVGELINIDEKYVTALDTALGAGSQNIVVETDQDAKHAIQFLKKERHGFATFLPLSTIVERHLTNDIKNILNRSTVDHKILSSIVKVDKNLTRLVNHLINTTIVVDNLDDGVKLAKEISYRARIVTLEGDTITTGGAMSGGSKTRQNSVLKMKQDVEQGKEKLASYKKSTKELSNKLDAFKETIADLTVELKKQETHGSKTSEENEEINRELERLRYSYSLKNETFESLVSELQSLNHSSGFEDFTTLIKEKEQEISELSNEIALLSDKTSNQEERLLSEKEALHLKRRDLSKLETTQNYEKERLLSIENTIEELVSEISSLDERIKMTENENIALDIDELLKDKDRLSLNLNSLSELTESLEKELTELSTSYKESIELRQSHLDDIENLQIELREIHGKREKISTHLSQRIDYLSETYQLTFERAKELYSNFENIEEKRQRISLNKRSIEELGNVNLGAIDEYKVINERYTYLKEQEDDLLEARHTLLSVIDQMDKEVTERFKETLESVSTQFTEVFKEMFGGGYAELKLIDDGDYLNSGLDIIAQPPGKKLTQMSLMSGGERALTAISLLFSVLRVKNSPFIILDEVEAALDESNVIRYAEYLRGLSRKTQFIVITHRKGTMEKSDRLFGVTMQERGISELISVDLKNYVEPSEGEVNNELV</sequence>
<dbReference type="InterPro" id="IPR011890">
    <property type="entry name" value="SMC_prok"/>
</dbReference>
<dbReference type="GO" id="GO:0007062">
    <property type="term" value="P:sister chromatid cohesion"/>
    <property type="evidence" value="ECO:0007669"/>
    <property type="project" value="InterPro"/>
</dbReference>
<comment type="similarity">
    <text evidence="7">Belongs to the SMC family.</text>
</comment>
<evidence type="ECO:0000256" key="8">
    <source>
        <dbReference type="SAM" id="MobiDB-lite"/>
    </source>
</evidence>
<dbReference type="FunFam" id="3.40.50.300:FF:000901">
    <property type="entry name" value="Chromosome partition protein Smc"/>
    <property type="match status" value="1"/>
</dbReference>
<keyword evidence="5 7" id="KW-0175">Coiled coil</keyword>
<evidence type="ECO:0000256" key="6">
    <source>
        <dbReference type="ARBA" id="ARBA00023125"/>
    </source>
</evidence>
<name>A0A6V7RF71_9BACL</name>
<protein>
    <recommendedName>
        <fullName evidence="7">Chromosome partition protein Smc</fullName>
    </recommendedName>
</protein>
<keyword evidence="3 7" id="KW-0547">Nucleotide-binding</keyword>
<comment type="caution">
    <text evidence="10">The sequence shown here is derived from an EMBL/GenBank/DDBJ whole genome shotgun (WGS) entry which is preliminary data.</text>
</comment>